<keyword evidence="5 7" id="KW-0732">Signal</keyword>
<evidence type="ECO:0000313" key="9">
    <source>
        <dbReference type="EMBL" id="GJN50290.1"/>
    </source>
</evidence>
<dbReference type="KEGG" id="ptw:TUM18999_51650"/>
<dbReference type="PRINTS" id="PR00691">
    <property type="entry name" value="ADHESINB"/>
</dbReference>
<evidence type="ECO:0000256" key="4">
    <source>
        <dbReference type="ARBA" id="ARBA00022723"/>
    </source>
</evidence>
<reference evidence="8 10" key="1">
    <citation type="submission" date="2020-05" db="EMBL/GenBank/DDBJ databases">
        <title>Characterization of novel class B3 metallo-beta-lactamase from novel Pseudomonas species.</title>
        <authorList>
            <person name="Yamada K."/>
            <person name="Aoki K."/>
            <person name="Ishii Y."/>
        </authorList>
    </citation>
    <scope>NUCLEOTIDE SEQUENCE [LARGE SCALE GENOMIC DNA]</scope>
    <source>
        <strain evidence="8 10">TUM18999</strain>
        <strain evidence="9 11">TUM20286</strain>
    </source>
</reference>
<evidence type="ECO:0000256" key="6">
    <source>
        <dbReference type="RuleBase" id="RU003512"/>
    </source>
</evidence>
<comment type="similarity">
    <text evidence="2 6">Belongs to the bacterial solute-binding protein 9 family.</text>
</comment>
<comment type="subcellular location">
    <subcellularLocation>
        <location evidence="1">Cell envelope</location>
    </subcellularLocation>
</comment>
<dbReference type="PRINTS" id="PR00690">
    <property type="entry name" value="ADHESNFAMILY"/>
</dbReference>
<dbReference type="GO" id="GO:0046872">
    <property type="term" value="F:metal ion binding"/>
    <property type="evidence" value="ECO:0007669"/>
    <property type="project" value="UniProtKB-KW"/>
</dbReference>
<dbReference type="AlphaFoldDB" id="A0A6J4ED67"/>
<evidence type="ECO:0000313" key="10">
    <source>
        <dbReference type="Proteomes" id="UP000509383"/>
    </source>
</evidence>
<dbReference type="EMBL" id="BQKM01000001">
    <property type="protein sequence ID" value="GJN50290.1"/>
    <property type="molecule type" value="Genomic_DNA"/>
</dbReference>
<keyword evidence="3 6" id="KW-0813">Transport</keyword>
<dbReference type="Pfam" id="PF01297">
    <property type="entry name" value="ZnuA"/>
    <property type="match status" value="1"/>
</dbReference>
<dbReference type="SUPFAM" id="SSF53807">
    <property type="entry name" value="Helical backbone' metal receptor"/>
    <property type="match status" value="1"/>
</dbReference>
<dbReference type="PANTHER" id="PTHR42953:SF1">
    <property type="entry name" value="METAL-BINDING PROTEIN HI_0362-RELATED"/>
    <property type="match status" value="1"/>
</dbReference>
<evidence type="ECO:0000313" key="8">
    <source>
        <dbReference type="EMBL" id="BCG26974.1"/>
    </source>
</evidence>
<dbReference type="InterPro" id="IPR006129">
    <property type="entry name" value="AdhesinB"/>
</dbReference>
<evidence type="ECO:0000256" key="3">
    <source>
        <dbReference type="ARBA" id="ARBA00022448"/>
    </source>
</evidence>
<feature type="chain" id="PRO_5026731879" evidence="7">
    <location>
        <begin position="20"/>
        <end position="291"/>
    </location>
</feature>
<dbReference type="Proteomes" id="UP001054892">
    <property type="component" value="Unassembled WGS sequence"/>
</dbReference>
<dbReference type="PANTHER" id="PTHR42953">
    <property type="entry name" value="HIGH-AFFINITY ZINC UPTAKE SYSTEM PROTEIN ZNUA-RELATED"/>
    <property type="match status" value="1"/>
</dbReference>
<gene>
    <name evidence="8" type="ORF">TUM18999_51650</name>
    <name evidence="9" type="ORF">TUM20286_00420</name>
</gene>
<dbReference type="InterPro" id="IPR006127">
    <property type="entry name" value="ZnuA-like"/>
</dbReference>
<evidence type="ECO:0000313" key="11">
    <source>
        <dbReference type="Proteomes" id="UP001054892"/>
    </source>
</evidence>
<dbReference type="GO" id="GO:0030313">
    <property type="term" value="C:cell envelope"/>
    <property type="evidence" value="ECO:0007669"/>
    <property type="project" value="UniProtKB-SubCell"/>
</dbReference>
<keyword evidence="4" id="KW-0479">Metal-binding</keyword>
<accession>A0A6J4ED67</accession>
<feature type="signal peptide" evidence="7">
    <location>
        <begin position="1"/>
        <end position="19"/>
    </location>
</feature>
<protein>
    <submittedName>
        <fullName evidence="8">Metal ABC transporter substrate-binding protein</fullName>
    </submittedName>
</protein>
<proteinExistence type="inferred from homology"/>
<evidence type="ECO:0000256" key="1">
    <source>
        <dbReference type="ARBA" id="ARBA00004196"/>
    </source>
</evidence>
<dbReference type="InterPro" id="IPR006128">
    <property type="entry name" value="Lipoprotein_PsaA-like"/>
</dbReference>
<evidence type="ECO:0000256" key="2">
    <source>
        <dbReference type="ARBA" id="ARBA00011028"/>
    </source>
</evidence>
<organism evidence="8 10">
    <name type="scientific">Pseudomonas tohonis</name>
    <dbReference type="NCBI Taxonomy" id="2725477"/>
    <lineage>
        <taxon>Bacteria</taxon>
        <taxon>Pseudomonadati</taxon>
        <taxon>Pseudomonadota</taxon>
        <taxon>Gammaproteobacteria</taxon>
        <taxon>Pseudomonadales</taxon>
        <taxon>Pseudomonadaceae</taxon>
        <taxon>Pseudomonas</taxon>
    </lineage>
</organism>
<name>A0A6J4ED67_9PSED</name>
<evidence type="ECO:0000256" key="5">
    <source>
        <dbReference type="ARBA" id="ARBA00022729"/>
    </source>
</evidence>
<dbReference type="Proteomes" id="UP000509383">
    <property type="component" value="Chromosome"/>
</dbReference>
<dbReference type="InterPro" id="IPR050492">
    <property type="entry name" value="Bact_metal-bind_prot9"/>
</dbReference>
<dbReference type="GO" id="GO:0007155">
    <property type="term" value="P:cell adhesion"/>
    <property type="evidence" value="ECO:0007669"/>
    <property type="project" value="InterPro"/>
</dbReference>
<keyword evidence="11" id="KW-1185">Reference proteome</keyword>
<dbReference type="EMBL" id="AP023189">
    <property type="protein sequence ID" value="BCG26974.1"/>
    <property type="molecule type" value="Genomic_DNA"/>
</dbReference>
<evidence type="ECO:0000256" key="7">
    <source>
        <dbReference type="SAM" id="SignalP"/>
    </source>
</evidence>
<dbReference type="Gene3D" id="3.40.50.1980">
    <property type="entry name" value="Nitrogenase molybdenum iron protein domain"/>
    <property type="match status" value="2"/>
</dbReference>
<dbReference type="GO" id="GO:0030001">
    <property type="term" value="P:metal ion transport"/>
    <property type="evidence" value="ECO:0007669"/>
    <property type="project" value="InterPro"/>
</dbReference>
<sequence length="291" mass="31618">MFMRLCVVLLLCLPVSLSAAEKARVVTTFSILADITREIGGDDIQLTNLVGADADAHVFEPAPTQVRAVLEADLVIANGLGFEPWLERLLANGEARGTRIDASKGVVPMTVLEDDQRLVDPHAWQSLGNAEIYARNITQALVQLVPARAAAFEARRDSWLGRLGALRQSIAPRLMALPPERRRVLTSHDAFGYFAQEWRLQFLAAQGVSDAAEPSAAEVAGLIRQLRAEGVRAIFVENIRDARLVKQIAEEAGARVGGTLYSDALAAEGPASTYLGMYRQNVERLLQALAP</sequence>